<feature type="chain" id="PRO_5043955582" description="S-protein homolog" evidence="6">
    <location>
        <begin position="22"/>
        <end position="142"/>
    </location>
</feature>
<dbReference type="Pfam" id="PF05938">
    <property type="entry name" value="Self-incomp_S1"/>
    <property type="match status" value="1"/>
</dbReference>
<dbReference type="AlphaFoldDB" id="A0AAV6IRS4"/>
<sequence length="142" mass="16480">MGCFLLQLLIITFLFVSSTLSVEQQPIRVTKNQVHVISDIPDSPEPLQVRCTSHDIDADLHTLKKGQEFNWTFGPDVSGSAVYPCHFYWQSKNKLFNVYDGRVRQYCRLPAANVYFCYWSARPDGFYVSNDKSTWKKIYGWV</sequence>
<keyword evidence="8" id="KW-1185">Reference proteome</keyword>
<protein>
    <recommendedName>
        <fullName evidence="9">S-protein homolog</fullName>
    </recommendedName>
</protein>
<dbReference type="PANTHER" id="PTHR35630:SF1">
    <property type="entry name" value="LEGUMINOSIN GROUP486 SECRETED PEPTIDE"/>
    <property type="match status" value="1"/>
</dbReference>
<organism evidence="7 8">
    <name type="scientific">Rhododendron griersonianum</name>
    <dbReference type="NCBI Taxonomy" id="479676"/>
    <lineage>
        <taxon>Eukaryota</taxon>
        <taxon>Viridiplantae</taxon>
        <taxon>Streptophyta</taxon>
        <taxon>Embryophyta</taxon>
        <taxon>Tracheophyta</taxon>
        <taxon>Spermatophyta</taxon>
        <taxon>Magnoliopsida</taxon>
        <taxon>eudicotyledons</taxon>
        <taxon>Gunneridae</taxon>
        <taxon>Pentapetalae</taxon>
        <taxon>asterids</taxon>
        <taxon>Ericales</taxon>
        <taxon>Ericaceae</taxon>
        <taxon>Ericoideae</taxon>
        <taxon>Rhodoreae</taxon>
        <taxon>Rhododendron</taxon>
    </lineage>
</organism>
<name>A0AAV6IRS4_9ERIC</name>
<evidence type="ECO:0000256" key="5">
    <source>
        <dbReference type="ARBA" id="ARBA00022729"/>
    </source>
</evidence>
<evidence type="ECO:0000256" key="3">
    <source>
        <dbReference type="ARBA" id="ARBA00022471"/>
    </source>
</evidence>
<evidence type="ECO:0000256" key="6">
    <source>
        <dbReference type="SAM" id="SignalP"/>
    </source>
</evidence>
<evidence type="ECO:0000256" key="4">
    <source>
        <dbReference type="ARBA" id="ARBA00022525"/>
    </source>
</evidence>
<dbReference type="PANTHER" id="PTHR35630">
    <property type="entry name" value="LEGUMINOSIN GROUP486 SECRETED PEPTIDE"/>
    <property type="match status" value="1"/>
</dbReference>
<dbReference type="EMBL" id="JACTNZ010000009">
    <property type="protein sequence ID" value="KAG5531142.1"/>
    <property type="molecule type" value="Genomic_DNA"/>
</dbReference>
<evidence type="ECO:0000256" key="1">
    <source>
        <dbReference type="ARBA" id="ARBA00004613"/>
    </source>
</evidence>
<dbReference type="Proteomes" id="UP000823749">
    <property type="component" value="Chromosome 9"/>
</dbReference>
<evidence type="ECO:0000313" key="8">
    <source>
        <dbReference type="Proteomes" id="UP000823749"/>
    </source>
</evidence>
<dbReference type="InterPro" id="IPR010264">
    <property type="entry name" value="Self-incomp_S1"/>
</dbReference>
<comment type="subcellular location">
    <subcellularLocation>
        <location evidence="1">Secreted</location>
    </subcellularLocation>
</comment>
<feature type="signal peptide" evidence="6">
    <location>
        <begin position="1"/>
        <end position="21"/>
    </location>
</feature>
<gene>
    <name evidence="7" type="ORF">RHGRI_025932</name>
</gene>
<accession>A0AAV6IRS4</accession>
<dbReference type="GO" id="GO:0060320">
    <property type="term" value="P:rejection of self pollen"/>
    <property type="evidence" value="ECO:0007669"/>
    <property type="project" value="UniProtKB-KW"/>
</dbReference>
<dbReference type="GO" id="GO:0005576">
    <property type="term" value="C:extracellular region"/>
    <property type="evidence" value="ECO:0007669"/>
    <property type="project" value="UniProtKB-SubCell"/>
</dbReference>
<comment type="caution">
    <text evidence="7">The sequence shown here is derived from an EMBL/GenBank/DDBJ whole genome shotgun (WGS) entry which is preliminary data.</text>
</comment>
<comment type="similarity">
    <text evidence="2">Belongs to the plant self-incompatibility (S1) protein family.</text>
</comment>
<keyword evidence="5 6" id="KW-0732">Signal</keyword>
<reference evidence="7" key="1">
    <citation type="submission" date="2020-08" db="EMBL/GenBank/DDBJ databases">
        <title>Plant Genome Project.</title>
        <authorList>
            <person name="Zhang R.-G."/>
        </authorList>
    </citation>
    <scope>NUCLEOTIDE SEQUENCE</scope>
    <source>
        <strain evidence="7">WSP0</strain>
        <tissue evidence="7">Leaf</tissue>
    </source>
</reference>
<proteinExistence type="inferred from homology"/>
<evidence type="ECO:0008006" key="9">
    <source>
        <dbReference type="Google" id="ProtNLM"/>
    </source>
</evidence>
<keyword evidence="4" id="KW-0964">Secreted</keyword>
<keyword evidence="3" id="KW-0713">Self-incompatibility</keyword>
<evidence type="ECO:0000256" key="2">
    <source>
        <dbReference type="ARBA" id="ARBA00005581"/>
    </source>
</evidence>
<evidence type="ECO:0000313" key="7">
    <source>
        <dbReference type="EMBL" id="KAG5531142.1"/>
    </source>
</evidence>